<dbReference type="InterPro" id="IPR020583">
    <property type="entry name" value="Inositol_monoP_metal-BS"/>
</dbReference>
<dbReference type="OrthoDB" id="9772456at2"/>
<dbReference type="InterPro" id="IPR022337">
    <property type="entry name" value="Inositol_monophosphatase_SuhB"/>
</dbReference>
<evidence type="ECO:0000256" key="5">
    <source>
        <dbReference type="ARBA" id="ARBA00022801"/>
    </source>
</evidence>
<evidence type="ECO:0000256" key="6">
    <source>
        <dbReference type="ARBA" id="ARBA00022842"/>
    </source>
</evidence>
<dbReference type="PANTHER" id="PTHR20854:SF4">
    <property type="entry name" value="INOSITOL-1-MONOPHOSPHATASE-RELATED"/>
    <property type="match status" value="1"/>
</dbReference>
<comment type="cofactor">
    <cofactor evidence="2 7 8">
        <name>Mg(2+)</name>
        <dbReference type="ChEBI" id="CHEBI:18420"/>
    </cofactor>
</comment>
<evidence type="ECO:0000256" key="2">
    <source>
        <dbReference type="ARBA" id="ARBA00001946"/>
    </source>
</evidence>
<evidence type="ECO:0000313" key="9">
    <source>
        <dbReference type="EMBL" id="SHE38588.1"/>
    </source>
</evidence>
<evidence type="ECO:0000256" key="8">
    <source>
        <dbReference type="RuleBase" id="RU364068"/>
    </source>
</evidence>
<sequence>MLDLEKITEKVRQLAIETGAFLREERINFNKDRVEEKNSHDYVSYVDKESERRVVARLSELIPEAGFIAEEGSGSHGEEEYFWLVDPLDGTTNYIHNNAPYCVSIALRSKTELLIGVVYEVCRDECFWAWKGSKAYLNGNEIHVSDVEVMDSAFIALGFPYNSKEYKPMALHIIQELYGKAGGLRLQGAAAAEICYIAAGRFEARIEAFLGPWDIAAGTLILMQAGGKVTDFDGGDTFYSGHQVLATNGKLHNQLLEVVRMGKE</sequence>
<proteinExistence type="inferred from homology"/>
<protein>
    <recommendedName>
        <fullName evidence="8">Inositol-1-monophosphatase</fullName>
        <ecNumber evidence="8">3.1.3.25</ecNumber>
    </recommendedName>
</protein>
<dbReference type="Gene3D" id="3.40.190.80">
    <property type="match status" value="1"/>
</dbReference>
<evidence type="ECO:0000256" key="4">
    <source>
        <dbReference type="ARBA" id="ARBA00022723"/>
    </source>
</evidence>
<dbReference type="STRING" id="1297750.SAMN05444405_101263"/>
<evidence type="ECO:0000313" key="10">
    <source>
        <dbReference type="Proteomes" id="UP000184509"/>
    </source>
</evidence>
<dbReference type="CDD" id="cd01639">
    <property type="entry name" value="IMPase"/>
    <property type="match status" value="1"/>
</dbReference>
<reference evidence="10" key="1">
    <citation type="submission" date="2016-11" db="EMBL/GenBank/DDBJ databases">
        <authorList>
            <person name="Varghese N."/>
            <person name="Submissions S."/>
        </authorList>
    </citation>
    <scope>NUCLEOTIDE SEQUENCE [LARGE SCALE GENOMIC DNA]</scope>
    <source>
        <strain evidence="10">DSM 26991</strain>
    </source>
</reference>
<evidence type="ECO:0000256" key="3">
    <source>
        <dbReference type="ARBA" id="ARBA00009759"/>
    </source>
</evidence>
<dbReference type="GO" id="GO:0006020">
    <property type="term" value="P:inositol metabolic process"/>
    <property type="evidence" value="ECO:0007669"/>
    <property type="project" value="TreeGrafter"/>
</dbReference>
<dbReference type="InterPro" id="IPR033942">
    <property type="entry name" value="IMPase"/>
</dbReference>
<feature type="binding site" evidence="7">
    <location>
        <position position="88"/>
    </location>
    <ligand>
        <name>Mg(2+)</name>
        <dbReference type="ChEBI" id="CHEBI:18420"/>
        <label>1</label>
        <note>catalytic</note>
    </ligand>
</feature>
<name>A0A1M4T2G9_9BACE</name>
<comment type="similarity">
    <text evidence="3 8">Belongs to the inositol monophosphatase superfamily.</text>
</comment>
<dbReference type="PANTHER" id="PTHR20854">
    <property type="entry name" value="INOSITOL MONOPHOSPHATASE"/>
    <property type="match status" value="1"/>
</dbReference>
<dbReference type="AlphaFoldDB" id="A0A1M4T2G9"/>
<dbReference type="PRINTS" id="PR01959">
    <property type="entry name" value="SBIMPHPHTASE"/>
</dbReference>
<feature type="binding site" evidence="7">
    <location>
        <position position="214"/>
    </location>
    <ligand>
        <name>Mg(2+)</name>
        <dbReference type="ChEBI" id="CHEBI:18420"/>
        <label>1</label>
        <note>catalytic</note>
    </ligand>
</feature>
<dbReference type="Pfam" id="PF00459">
    <property type="entry name" value="Inositol_P"/>
    <property type="match status" value="1"/>
</dbReference>
<gene>
    <name evidence="9" type="ORF">SAMN05444405_101263</name>
</gene>
<evidence type="ECO:0000256" key="1">
    <source>
        <dbReference type="ARBA" id="ARBA00001033"/>
    </source>
</evidence>
<keyword evidence="6 7" id="KW-0460">Magnesium</keyword>
<accession>A0A1M4T2G9</accession>
<evidence type="ECO:0000256" key="7">
    <source>
        <dbReference type="PIRSR" id="PIRSR600760-2"/>
    </source>
</evidence>
<dbReference type="GO" id="GO:0008934">
    <property type="term" value="F:inositol monophosphate 1-phosphatase activity"/>
    <property type="evidence" value="ECO:0007669"/>
    <property type="project" value="InterPro"/>
</dbReference>
<dbReference type="EMBL" id="FQTV01000001">
    <property type="protein sequence ID" value="SHE38588.1"/>
    <property type="molecule type" value="Genomic_DNA"/>
</dbReference>
<comment type="catalytic activity">
    <reaction evidence="1 8">
        <text>a myo-inositol phosphate + H2O = myo-inositol + phosphate</text>
        <dbReference type="Rhea" id="RHEA:24056"/>
        <dbReference type="ChEBI" id="CHEBI:15377"/>
        <dbReference type="ChEBI" id="CHEBI:17268"/>
        <dbReference type="ChEBI" id="CHEBI:43474"/>
        <dbReference type="ChEBI" id="CHEBI:84139"/>
        <dbReference type="EC" id="3.1.3.25"/>
    </reaction>
</comment>
<keyword evidence="5 8" id="KW-0378">Hydrolase</keyword>
<dbReference type="GO" id="GO:0046854">
    <property type="term" value="P:phosphatidylinositol phosphate biosynthetic process"/>
    <property type="evidence" value="ECO:0007669"/>
    <property type="project" value="InterPro"/>
</dbReference>
<dbReference type="InterPro" id="IPR000760">
    <property type="entry name" value="Inositol_monophosphatase-like"/>
</dbReference>
<keyword evidence="4 7" id="KW-0479">Metal-binding</keyword>
<dbReference type="Gene3D" id="3.30.540.10">
    <property type="entry name" value="Fructose-1,6-Bisphosphatase, subunit A, domain 1"/>
    <property type="match status" value="1"/>
</dbReference>
<feature type="binding site" evidence="7">
    <location>
        <position position="86"/>
    </location>
    <ligand>
        <name>Mg(2+)</name>
        <dbReference type="ChEBI" id="CHEBI:18420"/>
        <label>1</label>
        <note>catalytic</note>
    </ligand>
</feature>
<dbReference type="SUPFAM" id="SSF56655">
    <property type="entry name" value="Carbohydrate phosphatase"/>
    <property type="match status" value="1"/>
</dbReference>
<feature type="binding site" evidence="7">
    <location>
        <position position="89"/>
    </location>
    <ligand>
        <name>Mg(2+)</name>
        <dbReference type="ChEBI" id="CHEBI:18420"/>
        <label>1</label>
        <note>catalytic</note>
    </ligand>
</feature>
<dbReference type="PROSITE" id="PS00629">
    <property type="entry name" value="IMP_1"/>
    <property type="match status" value="1"/>
</dbReference>
<dbReference type="RefSeq" id="WP_073398701.1">
    <property type="nucleotide sequence ID" value="NZ_FQTV01000001.1"/>
</dbReference>
<organism evidence="9 10">
    <name type="scientific">Bacteroides luti</name>
    <dbReference type="NCBI Taxonomy" id="1297750"/>
    <lineage>
        <taxon>Bacteria</taxon>
        <taxon>Pseudomonadati</taxon>
        <taxon>Bacteroidota</taxon>
        <taxon>Bacteroidia</taxon>
        <taxon>Bacteroidales</taxon>
        <taxon>Bacteroidaceae</taxon>
        <taxon>Bacteroides</taxon>
    </lineage>
</organism>
<dbReference type="GO" id="GO:0046872">
    <property type="term" value="F:metal ion binding"/>
    <property type="evidence" value="ECO:0007669"/>
    <property type="project" value="UniProtKB-KW"/>
</dbReference>
<dbReference type="Proteomes" id="UP000184509">
    <property type="component" value="Unassembled WGS sequence"/>
</dbReference>
<dbReference type="PROSITE" id="PS00630">
    <property type="entry name" value="IMP_2"/>
    <property type="match status" value="1"/>
</dbReference>
<feature type="binding site" evidence="7">
    <location>
        <position position="70"/>
    </location>
    <ligand>
        <name>Mg(2+)</name>
        <dbReference type="ChEBI" id="CHEBI:18420"/>
        <label>1</label>
        <note>catalytic</note>
    </ligand>
</feature>
<dbReference type="PRINTS" id="PR00377">
    <property type="entry name" value="IMPHPHTASES"/>
</dbReference>
<dbReference type="EC" id="3.1.3.25" evidence="8"/>
<keyword evidence="10" id="KW-1185">Reference proteome</keyword>
<dbReference type="InterPro" id="IPR020550">
    <property type="entry name" value="Inositol_monophosphatase_CS"/>
</dbReference>
<dbReference type="GO" id="GO:0007165">
    <property type="term" value="P:signal transduction"/>
    <property type="evidence" value="ECO:0007669"/>
    <property type="project" value="TreeGrafter"/>
</dbReference>